<evidence type="ECO:0000256" key="1">
    <source>
        <dbReference type="SAM" id="MobiDB-lite"/>
    </source>
</evidence>
<dbReference type="Proteomes" id="UP000305948">
    <property type="component" value="Unassembled WGS sequence"/>
</dbReference>
<feature type="compositionally biased region" description="Polar residues" evidence="1">
    <location>
        <begin position="356"/>
        <end position="380"/>
    </location>
</feature>
<evidence type="ECO:0000313" key="2">
    <source>
        <dbReference type="EMBL" id="TFK50671.1"/>
    </source>
</evidence>
<feature type="compositionally biased region" description="Pro residues" evidence="1">
    <location>
        <begin position="1"/>
        <end position="10"/>
    </location>
</feature>
<feature type="compositionally biased region" description="Basic and acidic residues" evidence="1">
    <location>
        <begin position="394"/>
        <end position="403"/>
    </location>
</feature>
<feature type="compositionally biased region" description="Basic and acidic residues" evidence="1">
    <location>
        <begin position="452"/>
        <end position="493"/>
    </location>
</feature>
<feature type="region of interest" description="Disordered" evidence="1">
    <location>
        <begin position="158"/>
        <end position="203"/>
    </location>
</feature>
<name>A0A5C3NA09_9AGAM</name>
<feature type="compositionally biased region" description="Low complexity" evidence="1">
    <location>
        <begin position="638"/>
        <end position="651"/>
    </location>
</feature>
<feature type="compositionally biased region" description="Low complexity" evidence="1">
    <location>
        <begin position="440"/>
        <end position="451"/>
    </location>
</feature>
<reference evidence="2 3" key="1">
    <citation type="journal article" date="2019" name="Nat. Ecol. Evol.">
        <title>Megaphylogeny resolves global patterns of mushroom evolution.</title>
        <authorList>
            <person name="Varga T."/>
            <person name="Krizsan K."/>
            <person name="Foldi C."/>
            <person name="Dima B."/>
            <person name="Sanchez-Garcia M."/>
            <person name="Sanchez-Ramirez S."/>
            <person name="Szollosi G.J."/>
            <person name="Szarkandi J.G."/>
            <person name="Papp V."/>
            <person name="Albert L."/>
            <person name="Andreopoulos W."/>
            <person name="Angelini C."/>
            <person name="Antonin V."/>
            <person name="Barry K.W."/>
            <person name="Bougher N.L."/>
            <person name="Buchanan P."/>
            <person name="Buyck B."/>
            <person name="Bense V."/>
            <person name="Catcheside P."/>
            <person name="Chovatia M."/>
            <person name="Cooper J."/>
            <person name="Damon W."/>
            <person name="Desjardin D."/>
            <person name="Finy P."/>
            <person name="Geml J."/>
            <person name="Haridas S."/>
            <person name="Hughes K."/>
            <person name="Justo A."/>
            <person name="Karasinski D."/>
            <person name="Kautmanova I."/>
            <person name="Kiss B."/>
            <person name="Kocsube S."/>
            <person name="Kotiranta H."/>
            <person name="LaButti K.M."/>
            <person name="Lechner B.E."/>
            <person name="Liimatainen K."/>
            <person name="Lipzen A."/>
            <person name="Lukacs Z."/>
            <person name="Mihaltcheva S."/>
            <person name="Morgado L.N."/>
            <person name="Niskanen T."/>
            <person name="Noordeloos M.E."/>
            <person name="Ohm R.A."/>
            <person name="Ortiz-Santana B."/>
            <person name="Ovrebo C."/>
            <person name="Racz N."/>
            <person name="Riley R."/>
            <person name="Savchenko A."/>
            <person name="Shiryaev A."/>
            <person name="Soop K."/>
            <person name="Spirin V."/>
            <person name="Szebenyi C."/>
            <person name="Tomsovsky M."/>
            <person name="Tulloss R.E."/>
            <person name="Uehling J."/>
            <person name="Grigoriev I.V."/>
            <person name="Vagvolgyi C."/>
            <person name="Papp T."/>
            <person name="Martin F.M."/>
            <person name="Miettinen O."/>
            <person name="Hibbett D.S."/>
            <person name="Nagy L.G."/>
        </authorList>
    </citation>
    <scope>NUCLEOTIDE SEQUENCE [LARGE SCALE GENOMIC DNA]</scope>
    <source>
        <strain evidence="2 3">OMC1185</strain>
    </source>
</reference>
<dbReference type="AlphaFoldDB" id="A0A5C3NA09"/>
<evidence type="ECO:0000313" key="3">
    <source>
        <dbReference type="Proteomes" id="UP000305948"/>
    </source>
</evidence>
<proteinExistence type="predicted"/>
<feature type="region of interest" description="Disordered" evidence="1">
    <location>
        <begin position="290"/>
        <end position="312"/>
    </location>
</feature>
<keyword evidence="3" id="KW-1185">Reference proteome</keyword>
<gene>
    <name evidence="2" type="ORF">OE88DRAFT_1726482</name>
</gene>
<dbReference type="EMBL" id="ML213513">
    <property type="protein sequence ID" value="TFK50671.1"/>
    <property type="molecule type" value="Genomic_DNA"/>
</dbReference>
<feature type="compositionally biased region" description="Polar residues" evidence="1">
    <location>
        <begin position="160"/>
        <end position="186"/>
    </location>
</feature>
<organism evidence="2 3">
    <name type="scientific">Heliocybe sulcata</name>
    <dbReference type="NCBI Taxonomy" id="5364"/>
    <lineage>
        <taxon>Eukaryota</taxon>
        <taxon>Fungi</taxon>
        <taxon>Dikarya</taxon>
        <taxon>Basidiomycota</taxon>
        <taxon>Agaricomycotina</taxon>
        <taxon>Agaricomycetes</taxon>
        <taxon>Gloeophyllales</taxon>
        <taxon>Gloeophyllaceae</taxon>
        <taxon>Heliocybe</taxon>
    </lineage>
</organism>
<feature type="compositionally biased region" description="Polar residues" evidence="1">
    <location>
        <begin position="119"/>
        <end position="131"/>
    </location>
</feature>
<feature type="compositionally biased region" description="Polar residues" evidence="1">
    <location>
        <begin position="290"/>
        <end position="311"/>
    </location>
</feature>
<feature type="compositionally biased region" description="Basic and acidic residues" evidence="1">
    <location>
        <begin position="694"/>
        <end position="706"/>
    </location>
</feature>
<feature type="region of interest" description="Disordered" evidence="1">
    <location>
        <begin position="334"/>
        <end position="715"/>
    </location>
</feature>
<dbReference type="OrthoDB" id="3268823at2759"/>
<accession>A0A5C3NA09</accession>
<feature type="compositionally biased region" description="Low complexity" evidence="1">
    <location>
        <begin position="48"/>
        <end position="63"/>
    </location>
</feature>
<feature type="compositionally biased region" description="Basic and acidic residues" evidence="1">
    <location>
        <begin position="658"/>
        <end position="685"/>
    </location>
</feature>
<feature type="region of interest" description="Disordered" evidence="1">
    <location>
        <begin position="1"/>
        <end position="136"/>
    </location>
</feature>
<sequence length="728" mass="72360">MSTTIPPPAVGTPSHEWANETAQAAAGTTIPEAGKSSFTAPDPSAQVPGTSSFTTPSAPTSVAPAPPTPGTGLSTPGPDIPGAYPFGQGERKAGLNDPNQVVEKAKSAVPSQEDVKQYLPSQEQVNETLKSAQETAATTAQTLAETAKQYLPASVASYLPGSNQTTTTGGAYDSTHTTALPSTELTGTLPGEHVGGAGALPGTINETGVAKVLDERTPGEKGNTLEGMTATGKQGVASAVGVAGSATEAAANAAKSARESAANAIGSAQQTASSAVGSAQQTAASAVGSTQETAASAANTVRGTTGLGSSASRDDINEKVATAGGIALGGAYGAGEVIAPSGQPQPPSSGLAGASEQPNATGSTQPSQSVFNNTLETSSPAGAVVGAGTSLPSGEREGAREGESTGGVGALPGAVGESGIAQVPERQVGSGTGTAAPSETGLAATVGAGAAEFERKQSVPRAKPEDMVGKGHGEGEKRLETDPLVKTNGKDAAKSGATKMPEERKTGGEGMTSEAREAVRNQEVSASRGSHSAEREGKERGEEVSGKVENEGKIEGKDGEEKPFPPQAPLNTTGRVHALGPEGATLDDKPMFSGGVDDVERGYEGGGGENADADDAKPTGSGKGDEGDYHPAKLHPPAEGGKAASAGESQAPAQPQKAEGRDAHSARDDEGKHKASFMDKVKGEAKVLTGKLTGKKEKVEEGERVKSGGMKPYGSAVKEAVNADGKAA</sequence>
<feature type="compositionally biased region" description="Basic and acidic residues" evidence="1">
    <location>
        <begin position="531"/>
        <end position="563"/>
    </location>
</feature>
<protein>
    <submittedName>
        <fullName evidence="2">Uncharacterized protein</fullName>
    </submittedName>
</protein>